<dbReference type="InterPro" id="IPR050349">
    <property type="entry name" value="WD_LIS1/nudF_dynein_reg"/>
</dbReference>
<evidence type="ECO:0000256" key="2">
    <source>
        <dbReference type="ARBA" id="ARBA00022737"/>
    </source>
</evidence>
<keyword evidence="6" id="KW-1185">Reference proteome</keyword>
<feature type="repeat" description="WD" evidence="3">
    <location>
        <begin position="919"/>
        <end position="960"/>
    </location>
</feature>
<dbReference type="InterPro" id="IPR015943">
    <property type="entry name" value="WD40/YVTN_repeat-like_dom_sf"/>
</dbReference>
<evidence type="ECO:0000256" key="1">
    <source>
        <dbReference type="ARBA" id="ARBA00022574"/>
    </source>
</evidence>
<sequence length="1242" mass="136712">MKIQAIKVDNPRELDRAVTECHNLLAKYSALPSTSSIQLDSNTVKTLTNWLNPLTEDMRHETSRLLNSHVSGTRSWLLESVLDFLDPTTAASENRVLWLQGGPGVGKSVMSALTADKLRQRNLLGAVLYAKHDNEARNNPQQLINTMVFGLCEWSNEFSQLVLVIYQNNPKILQEPVSDIFKELISNPLKKLFAKNPTYSPVVIIADALDECGKIGERREILEIFSVHCKDLPPKIKLFITSRLEPDIVQAFSSLPTIALEPSNDQNKEDALIFSKHFLQTHSAEDVAIEQGPAILVENSAGVFVWLVVACKILELAATDCITLEEIKSTTLSTGAGNSGLDHLFSSMLNRIFSEAESSSLLHVLATIVCVFEPLTTQAIADLISLDLVVVTASVQKLDALLLFDTDTKTVRVFHKSIADYLTDSTRCLDTNFGVHLPTWHTCLALGTISYLNQFLHFNMCNLPINKLHKEVEDFAHEVSSHISSTAVYASAYFHKHIQEAHLKVLPEDLLDFLFFHNAHHWIELMSLLGKTGQIVHSVVSLQKSLSGISVSSLFQHMLQDVKRVLQQWFIPIEASALQVYCTAILMAPTESLFYKTYFPLLPPQIPVPAITPQAAQWPICINTLESHKDRVFAVAVSTDGQFVVSGSWDKTVKIWDVHTGAVQKTLLGHSDEVYAIAISADSQFIASGSSDRTVKLWDVQTGAVQKTLKGHSKAVRAVAISPGGQFIVSGSADTTVRIWDAQTGVVQKTLTGHTDYVRSVAISANEWFVVSGSSDKTVKIWNVESGEVLKTLEGHSTFVCSVAISVNEQFIVSGSDDTTVKIWDVETGTVQNTLVGHSNTVSTVAISADGCFVVSGSWDKTVKIWDVLTGAVQMTLEANYSIVYSVAVSRDGQFVVSGSDDMTVKIWDTQNAALQNSLDGHNDVVSVVAISTNEQLVVSGSKDNTLKIWNVQAGTVEKTLEGHSNAVYCIAISTDNQFIVSGSWDHSVIIWDVPMGKLLKKLIGHRHAVDSVTISADGHFVVSGSWDTTVIIWDVQSGKLYKRLEGHSGPVSALAISFDGQFVVSGSWDKRVKIWNMQTGIVQMTLEGHSGYITAVTISRDMQFVASGSWDESIKIWDRATRIVQNLENLTNYVYAVTVNASNNLISGSWDNTAKIWNAHTGALLKNSSAEKSFPPQESEYKFYAKTTADTHCLAIKDMWLCGINCNCFTWIAPEWRSEISVQGSLFACVNEKGALFCKIE</sequence>
<evidence type="ECO:0000313" key="6">
    <source>
        <dbReference type="Proteomes" id="UP001211907"/>
    </source>
</evidence>
<feature type="repeat" description="WD" evidence="3">
    <location>
        <begin position="1087"/>
        <end position="1119"/>
    </location>
</feature>
<evidence type="ECO:0000256" key="3">
    <source>
        <dbReference type="PROSITE-ProRule" id="PRU00221"/>
    </source>
</evidence>
<feature type="repeat" description="WD" evidence="3">
    <location>
        <begin position="751"/>
        <end position="792"/>
    </location>
</feature>
<dbReference type="CDD" id="cd00200">
    <property type="entry name" value="WD40"/>
    <property type="match status" value="2"/>
</dbReference>
<dbReference type="Gene3D" id="2.130.10.10">
    <property type="entry name" value="YVTN repeat-like/Quinoprotein amine dehydrogenase"/>
    <property type="match status" value="5"/>
</dbReference>
<dbReference type="Gene3D" id="3.40.50.300">
    <property type="entry name" value="P-loop containing nucleotide triphosphate hydrolases"/>
    <property type="match status" value="1"/>
</dbReference>
<feature type="repeat" description="WD" evidence="3">
    <location>
        <begin position="835"/>
        <end position="876"/>
    </location>
</feature>
<comment type="caution">
    <text evidence="5">The sequence shown here is derived from an EMBL/GenBank/DDBJ whole genome shotgun (WGS) entry which is preliminary data.</text>
</comment>
<dbReference type="InterPro" id="IPR018391">
    <property type="entry name" value="PQQ_b-propeller_rpt"/>
</dbReference>
<feature type="repeat" description="WD" evidence="3">
    <location>
        <begin position="667"/>
        <end position="708"/>
    </location>
</feature>
<evidence type="ECO:0000313" key="5">
    <source>
        <dbReference type="EMBL" id="KAJ3136158.1"/>
    </source>
</evidence>
<dbReference type="Proteomes" id="UP001211907">
    <property type="component" value="Unassembled WGS sequence"/>
</dbReference>
<feature type="repeat" description="WD" evidence="3">
    <location>
        <begin position="709"/>
        <end position="750"/>
    </location>
</feature>
<protein>
    <recommendedName>
        <fullName evidence="4">Nephrocystin 3-like N-terminal domain-containing protein</fullName>
    </recommendedName>
</protein>
<dbReference type="InterPro" id="IPR019775">
    <property type="entry name" value="WD40_repeat_CS"/>
</dbReference>
<keyword evidence="2" id="KW-0677">Repeat</keyword>
<feature type="repeat" description="WD" evidence="3">
    <location>
        <begin position="1003"/>
        <end position="1044"/>
    </location>
</feature>
<dbReference type="PROSITE" id="PS50294">
    <property type="entry name" value="WD_REPEATS_REGION"/>
    <property type="match status" value="12"/>
</dbReference>
<reference evidence="5" key="1">
    <citation type="submission" date="2020-05" db="EMBL/GenBank/DDBJ databases">
        <title>Phylogenomic resolution of chytrid fungi.</title>
        <authorList>
            <person name="Stajich J.E."/>
            <person name="Amses K."/>
            <person name="Simmons R."/>
            <person name="Seto K."/>
            <person name="Myers J."/>
            <person name="Bonds A."/>
            <person name="Quandt C.A."/>
            <person name="Barry K."/>
            <person name="Liu P."/>
            <person name="Grigoriev I."/>
            <person name="Longcore J.E."/>
            <person name="James T.Y."/>
        </authorList>
    </citation>
    <scope>NUCLEOTIDE SEQUENCE</scope>
    <source>
        <strain evidence="5">JEL0513</strain>
    </source>
</reference>
<dbReference type="AlphaFoldDB" id="A0AAD5T7D3"/>
<dbReference type="Pfam" id="PF24883">
    <property type="entry name" value="NPHP3_N"/>
    <property type="match status" value="1"/>
</dbReference>
<dbReference type="Pfam" id="PF00400">
    <property type="entry name" value="WD40"/>
    <property type="match status" value="13"/>
</dbReference>
<dbReference type="EMBL" id="JADGJH010000146">
    <property type="protein sequence ID" value="KAJ3136158.1"/>
    <property type="molecule type" value="Genomic_DNA"/>
</dbReference>
<dbReference type="PANTHER" id="PTHR44129">
    <property type="entry name" value="WD REPEAT-CONTAINING PROTEIN POP1"/>
    <property type="match status" value="1"/>
</dbReference>
<dbReference type="PRINTS" id="PR00320">
    <property type="entry name" value="GPROTEINBRPT"/>
</dbReference>
<dbReference type="SMART" id="SM00320">
    <property type="entry name" value="WD40"/>
    <property type="match status" value="13"/>
</dbReference>
<feature type="repeat" description="WD" evidence="3">
    <location>
        <begin position="961"/>
        <end position="1002"/>
    </location>
</feature>
<dbReference type="PROSITE" id="PS00678">
    <property type="entry name" value="WD_REPEATS_1"/>
    <property type="match status" value="12"/>
</dbReference>
<feature type="repeat" description="WD" evidence="3">
    <location>
        <begin position="625"/>
        <end position="666"/>
    </location>
</feature>
<feature type="repeat" description="WD" evidence="3">
    <location>
        <begin position="793"/>
        <end position="834"/>
    </location>
</feature>
<dbReference type="SMART" id="SM00564">
    <property type="entry name" value="PQQ"/>
    <property type="match status" value="8"/>
</dbReference>
<organism evidence="5 6">
    <name type="scientific">Physocladia obscura</name>
    <dbReference type="NCBI Taxonomy" id="109957"/>
    <lineage>
        <taxon>Eukaryota</taxon>
        <taxon>Fungi</taxon>
        <taxon>Fungi incertae sedis</taxon>
        <taxon>Chytridiomycota</taxon>
        <taxon>Chytridiomycota incertae sedis</taxon>
        <taxon>Chytridiomycetes</taxon>
        <taxon>Chytridiales</taxon>
        <taxon>Chytriomycetaceae</taxon>
        <taxon>Physocladia</taxon>
    </lineage>
</organism>
<feature type="repeat" description="WD" evidence="3">
    <location>
        <begin position="877"/>
        <end position="918"/>
    </location>
</feature>
<dbReference type="InterPro" id="IPR020472">
    <property type="entry name" value="WD40_PAC1"/>
</dbReference>
<accession>A0AAD5T7D3</accession>
<keyword evidence="1 3" id="KW-0853">WD repeat</keyword>
<evidence type="ECO:0000259" key="4">
    <source>
        <dbReference type="Pfam" id="PF24883"/>
    </source>
</evidence>
<gene>
    <name evidence="5" type="ORF">HK100_002033</name>
</gene>
<feature type="repeat" description="WD" evidence="3">
    <location>
        <begin position="1128"/>
        <end position="1168"/>
    </location>
</feature>
<dbReference type="InterPro" id="IPR001680">
    <property type="entry name" value="WD40_rpt"/>
</dbReference>
<dbReference type="SUPFAM" id="SSF63829">
    <property type="entry name" value="Calcium-dependent phosphotriesterase"/>
    <property type="match status" value="1"/>
</dbReference>
<dbReference type="InterPro" id="IPR027417">
    <property type="entry name" value="P-loop_NTPase"/>
</dbReference>
<feature type="domain" description="Nephrocystin 3-like N-terminal" evidence="4">
    <location>
        <begin position="72"/>
        <end position="243"/>
    </location>
</feature>
<dbReference type="InterPro" id="IPR036322">
    <property type="entry name" value="WD40_repeat_dom_sf"/>
</dbReference>
<proteinExistence type="predicted"/>
<name>A0AAD5T7D3_9FUNG</name>
<dbReference type="SUPFAM" id="SSF52540">
    <property type="entry name" value="P-loop containing nucleoside triphosphate hydrolases"/>
    <property type="match status" value="1"/>
</dbReference>
<dbReference type="SUPFAM" id="SSF50978">
    <property type="entry name" value="WD40 repeat-like"/>
    <property type="match status" value="2"/>
</dbReference>
<feature type="repeat" description="WD" evidence="3">
    <location>
        <begin position="1045"/>
        <end position="1086"/>
    </location>
</feature>
<dbReference type="PROSITE" id="PS50082">
    <property type="entry name" value="WD_REPEATS_2"/>
    <property type="match status" value="13"/>
</dbReference>
<dbReference type="InterPro" id="IPR056884">
    <property type="entry name" value="NPHP3-like_N"/>
</dbReference>